<evidence type="ECO:0000256" key="1">
    <source>
        <dbReference type="SAM" id="SignalP"/>
    </source>
</evidence>
<dbReference type="InterPro" id="IPR032168">
    <property type="entry name" value="DUF5004"/>
</dbReference>
<evidence type="ECO:0000313" key="3">
    <source>
        <dbReference type="Proteomes" id="UP000184231"/>
    </source>
</evidence>
<dbReference type="OrthoDB" id="1447101at2"/>
<evidence type="ECO:0000313" key="2">
    <source>
        <dbReference type="EMBL" id="SHI67235.1"/>
    </source>
</evidence>
<protein>
    <submittedName>
        <fullName evidence="2">Lipocalin-like domain-containing protein</fullName>
    </submittedName>
</protein>
<name>A0A1M6D1R5_9FLAO</name>
<sequence length="182" mass="20428">MNKSKSLLVVGALAITSLFSSCSTDNTIECPEEFTGPLLENENVLLGTWKLTAIESEKEVDITDDQQDNPNTNIYQQYSACERDASYTFETNRGYKYNQAENTDDCSNKIKINGSWKYTGKVLTLVGNCSSQNVVLELNEENTAYTFSLNSTVRQPNGEVIQTIVKFTYTKDTPENELETEN</sequence>
<dbReference type="EMBL" id="FQYX01000004">
    <property type="protein sequence ID" value="SHI67235.1"/>
    <property type="molecule type" value="Genomic_DNA"/>
</dbReference>
<dbReference type="Proteomes" id="UP000184231">
    <property type="component" value="Unassembled WGS sequence"/>
</dbReference>
<feature type="chain" id="PRO_5012048017" evidence="1">
    <location>
        <begin position="23"/>
        <end position="182"/>
    </location>
</feature>
<reference evidence="3" key="1">
    <citation type="submission" date="2016-11" db="EMBL/GenBank/DDBJ databases">
        <authorList>
            <person name="Varghese N."/>
            <person name="Submissions S."/>
        </authorList>
    </citation>
    <scope>NUCLEOTIDE SEQUENCE [LARGE SCALE GENOMIC DNA]</scope>
    <source>
        <strain evidence="3">CGMCC 1.8863</strain>
    </source>
</reference>
<keyword evidence="1" id="KW-0732">Signal</keyword>
<feature type="signal peptide" evidence="1">
    <location>
        <begin position="1"/>
        <end position="22"/>
    </location>
</feature>
<organism evidence="2 3">
    <name type="scientific">Arenibacter nanhaiticus</name>
    <dbReference type="NCBI Taxonomy" id="558155"/>
    <lineage>
        <taxon>Bacteria</taxon>
        <taxon>Pseudomonadati</taxon>
        <taxon>Bacteroidota</taxon>
        <taxon>Flavobacteriia</taxon>
        <taxon>Flavobacteriales</taxon>
        <taxon>Flavobacteriaceae</taxon>
        <taxon>Arenibacter</taxon>
    </lineage>
</organism>
<proteinExistence type="predicted"/>
<dbReference type="PROSITE" id="PS51257">
    <property type="entry name" value="PROKAR_LIPOPROTEIN"/>
    <property type="match status" value="1"/>
</dbReference>
<gene>
    <name evidence="2" type="ORF">SAMN04487911_104134</name>
</gene>
<keyword evidence="3" id="KW-1185">Reference proteome</keyword>
<dbReference type="RefSeq" id="WP_072763362.1">
    <property type="nucleotide sequence ID" value="NZ_FQYX01000004.1"/>
</dbReference>
<dbReference type="Pfam" id="PF16395">
    <property type="entry name" value="DUF5004"/>
    <property type="match status" value="1"/>
</dbReference>
<accession>A0A1M6D1R5</accession>
<dbReference type="AlphaFoldDB" id="A0A1M6D1R5"/>